<dbReference type="EnsemblMetazoa" id="GBRI002746-RA">
    <property type="protein sequence ID" value="GBRI002746-PA"/>
    <property type="gene ID" value="GBRI002746"/>
</dbReference>
<proteinExistence type="predicted"/>
<dbReference type="PROSITE" id="PS51476">
    <property type="entry name" value="PROTEASOME_BETA_2"/>
    <property type="match status" value="1"/>
</dbReference>
<evidence type="ECO:0000256" key="5">
    <source>
        <dbReference type="ARBA" id="ARBA00026071"/>
    </source>
</evidence>
<comment type="subcellular location">
    <subcellularLocation>
        <location evidence="1">Nucleus</location>
    </subcellularLocation>
</comment>
<comment type="subunit">
    <text evidence="5">The 26S proteasome consists of a 20S proteasome core and two 19S regulatory subunits. The 20S proteasome core is composed of 28 subunits that are arranged in four stacked rings, resulting in a barrel-shaped structure. The two end rings are each formed by seven alpha subunits, and the two central rings are each formed by seven beta subunits. The catalytic chamber with the active sites is on the inside of the barrel.</text>
</comment>
<dbReference type="FunFam" id="3.60.20.10:FF:000027">
    <property type="entry name" value="Proteasome subunit beta type-6"/>
    <property type="match status" value="1"/>
</dbReference>
<evidence type="ECO:0000256" key="2">
    <source>
        <dbReference type="ARBA" id="ARBA00022490"/>
    </source>
</evidence>
<reference evidence="8" key="1">
    <citation type="submission" date="2014-03" db="EMBL/GenBank/DDBJ databases">
        <authorList>
            <person name="Aksoy S."/>
            <person name="Warren W."/>
            <person name="Wilson R.K."/>
        </authorList>
    </citation>
    <scope>NUCLEOTIDE SEQUENCE [LARGE SCALE GENOMIC DNA]</scope>
    <source>
        <strain evidence="8">IAEA</strain>
    </source>
</reference>
<dbReference type="GO" id="GO:0005737">
    <property type="term" value="C:cytoplasm"/>
    <property type="evidence" value="ECO:0007669"/>
    <property type="project" value="TreeGrafter"/>
</dbReference>
<dbReference type="PANTHER" id="PTHR32194">
    <property type="entry name" value="METALLOPROTEASE TLDD"/>
    <property type="match status" value="1"/>
</dbReference>
<keyword evidence="4" id="KW-0539">Nucleus</keyword>
<accession>A0A1A9W1C6</accession>
<dbReference type="Gene3D" id="3.60.20.10">
    <property type="entry name" value="Glutamine Phosphoribosylpyrophosphate, subunit 1, domain 1"/>
    <property type="match status" value="1"/>
</dbReference>
<keyword evidence="3" id="KW-0647">Proteasome</keyword>
<evidence type="ECO:0000313" key="7">
    <source>
        <dbReference type="EnsemblMetazoa" id="GBRI002746-PA"/>
    </source>
</evidence>
<evidence type="ECO:0000313" key="8">
    <source>
        <dbReference type="Proteomes" id="UP000091820"/>
    </source>
</evidence>
<feature type="region of interest" description="Disordered" evidence="6">
    <location>
        <begin position="1"/>
        <end position="23"/>
    </location>
</feature>
<dbReference type="GO" id="GO:0051603">
    <property type="term" value="P:proteolysis involved in protein catabolic process"/>
    <property type="evidence" value="ECO:0007669"/>
    <property type="project" value="InterPro"/>
</dbReference>
<evidence type="ECO:0008006" key="9">
    <source>
        <dbReference type="Google" id="ProtNLM"/>
    </source>
</evidence>
<evidence type="ECO:0000256" key="4">
    <source>
        <dbReference type="ARBA" id="ARBA00023242"/>
    </source>
</evidence>
<keyword evidence="8" id="KW-1185">Reference proteome</keyword>
<evidence type="ECO:0000256" key="3">
    <source>
        <dbReference type="ARBA" id="ARBA00022942"/>
    </source>
</evidence>
<dbReference type="InterPro" id="IPR023333">
    <property type="entry name" value="Proteasome_suB-type"/>
</dbReference>
<dbReference type="STRING" id="37001.A0A1A9W1C6"/>
<protein>
    <recommendedName>
        <fullName evidence="9">Proteasome subunit beta</fullName>
    </recommendedName>
</protein>
<dbReference type="VEuPathDB" id="VectorBase:GBRI002746"/>
<organism evidence="7 8">
    <name type="scientific">Glossina brevipalpis</name>
    <dbReference type="NCBI Taxonomy" id="37001"/>
    <lineage>
        <taxon>Eukaryota</taxon>
        <taxon>Metazoa</taxon>
        <taxon>Ecdysozoa</taxon>
        <taxon>Arthropoda</taxon>
        <taxon>Hexapoda</taxon>
        <taxon>Insecta</taxon>
        <taxon>Pterygota</taxon>
        <taxon>Neoptera</taxon>
        <taxon>Endopterygota</taxon>
        <taxon>Diptera</taxon>
        <taxon>Brachycera</taxon>
        <taxon>Muscomorpha</taxon>
        <taxon>Hippoboscoidea</taxon>
        <taxon>Glossinidae</taxon>
        <taxon>Glossina</taxon>
    </lineage>
</organism>
<evidence type="ECO:0000256" key="1">
    <source>
        <dbReference type="ARBA" id="ARBA00004123"/>
    </source>
</evidence>
<dbReference type="Pfam" id="PF00227">
    <property type="entry name" value="Proteasome"/>
    <property type="match status" value="1"/>
</dbReference>
<dbReference type="GO" id="GO:0005839">
    <property type="term" value="C:proteasome core complex"/>
    <property type="evidence" value="ECO:0007669"/>
    <property type="project" value="InterPro"/>
</dbReference>
<feature type="compositionally biased region" description="Polar residues" evidence="6">
    <location>
        <begin position="1"/>
        <end position="10"/>
    </location>
</feature>
<dbReference type="AlphaFoldDB" id="A0A1A9W1C6"/>
<reference evidence="7" key="2">
    <citation type="submission" date="2020-05" db="UniProtKB">
        <authorList>
            <consortium name="EnsemblMetazoa"/>
        </authorList>
    </citation>
    <scope>IDENTIFICATION</scope>
    <source>
        <strain evidence="7">IAEA</strain>
    </source>
</reference>
<dbReference type="SUPFAM" id="SSF56235">
    <property type="entry name" value="N-terminal nucleophile aminohydrolases (Ntn hydrolases)"/>
    <property type="match status" value="1"/>
</dbReference>
<dbReference type="Proteomes" id="UP000091820">
    <property type="component" value="Unassembled WGS sequence"/>
</dbReference>
<evidence type="ECO:0000256" key="6">
    <source>
        <dbReference type="SAM" id="MobiDB-lite"/>
    </source>
</evidence>
<dbReference type="InterPro" id="IPR001353">
    <property type="entry name" value="Proteasome_sua/b"/>
</dbReference>
<dbReference type="InterPro" id="IPR029055">
    <property type="entry name" value="Ntn_hydrolases_N"/>
</dbReference>
<dbReference type="PANTHER" id="PTHR32194:SF2">
    <property type="entry name" value="PROTEASOME SUBUNIT BETA TYPE-1"/>
    <property type="match status" value="1"/>
</dbReference>
<sequence length="236" mass="25955">MNYLDNQQFPDDNAPGVKHEDSQPYECDRSSIVAIAGNDFAIVAADPRSSKGCDMHPRNENKLFQLSANAVLASAGCSCDMLALTSSVKTRMLMYEHAYSKTIPIDVLAQMLSMTIYNWRPFSYFVSNILAGLNPEGKGVVYSYDSIGNFIKRNCVAGGFAGTLLQPVLDNQIDLKNVKSDHFDSPSDLTIERAVAIVSDAFISAIERDIYTGDSVQIKIVTKNGIEVKELQLLQD</sequence>
<keyword evidence="2" id="KW-0963">Cytoplasm</keyword>
<dbReference type="GO" id="GO:0005634">
    <property type="term" value="C:nucleus"/>
    <property type="evidence" value="ECO:0007669"/>
    <property type="project" value="UniProtKB-SubCell"/>
</dbReference>
<name>A0A1A9W1C6_9MUSC</name>